<dbReference type="InterPro" id="IPR018551">
    <property type="entry name" value="DUF2007"/>
</dbReference>
<proteinExistence type="predicted"/>
<gene>
    <name evidence="2" type="ORF">MNBD_GAMMA22-450</name>
</gene>
<organism evidence="2">
    <name type="scientific">hydrothermal vent metagenome</name>
    <dbReference type="NCBI Taxonomy" id="652676"/>
    <lineage>
        <taxon>unclassified sequences</taxon>
        <taxon>metagenomes</taxon>
        <taxon>ecological metagenomes</taxon>
    </lineage>
</organism>
<dbReference type="Pfam" id="PF09413">
    <property type="entry name" value="DUF2007"/>
    <property type="match status" value="1"/>
</dbReference>
<dbReference type="AlphaFoldDB" id="A0A3B1AQU6"/>
<reference evidence="2" key="1">
    <citation type="submission" date="2018-06" db="EMBL/GenBank/DDBJ databases">
        <authorList>
            <person name="Zhirakovskaya E."/>
        </authorList>
    </citation>
    <scope>NUCLEOTIDE SEQUENCE</scope>
</reference>
<accession>A0A3B1AQU6</accession>
<feature type="domain" description="DUF2007" evidence="1">
    <location>
        <begin position="1"/>
        <end position="67"/>
    </location>
</feature>
<evidence type="ECO:0000259" key="1">
    <source>
        <dbReference type="Pfam" id="PF09413"/>
    </source>
</evidence>
<sequence>MIRVHSAQDIQQANLILHYLEQHDIKAIILNQYTQGALGELPFTHAYPEIWVEDTVNDKAMKLIASYEKLPISNETLVCDNCQEINPDNFETCWSCAAILKN</sequence>
<dbReference type="EMBL" id="UOFS01000054">
    <property type="protein sequence ID" value="VAX02194.1"/>
    <property type="molecule type" value="Genomic_DNA"/>
</dbReference>
<name>A0A3B1AQU6_9ZZZZ</name>
<evidence type="ECO:0000313" key="2">
    <source>
        <dbReference type="EMBL" id="VAX02194.1"/>
    </source>
</evidence>
<protein>
    <recommendedName>
        <fullName evidence="1">DUF2007 domain-containing protein</fullName>
    </recommendedName>
</protein>